<dbReference type="Pfam" id="PF03936">
    <property type="entry name" value="Terpene_synth_C"/>
    <property type="match status" value="1"/>
</dbReference>
<evidence type="ECO:0000256" key="4">
    <source>
        <dbReference type="ARBA" id="ARBA00023239"/>
    </source>
</evidence>
<dbReference type="InterPro" id="IPR001906">
    <property type="entry name" value="Terpene_synth_N"/>
</dbReference>
<reference evidence="9" key="1">
    <citation type="submission" date="2020-05" db="EMBL/GenBank/DDBJ databases">
        <title>WGS assembly of Panicum virgatum.</title>
        <authorList>
            <person name="Lovell J.T."/>
            <person name="Jenkins J."/>
            <person name="Shu S."/>
            <person name="Juenger T.E."/>
            <person name="Schmutz J."/>
        </authorList>
    </citation>
    <scope>NUCLEOTIDE SEQUENCE</scope>
    <source>
        <strain evidence="9">AP13</strain>
    </source>
</reference>
<comment type="cofactor">
    <cofactor evidence="1">
        <name>Mg(2+)</name>
        <dbReference type="ChEBI" id="CHEBI:18420"/>
    </cofactor>
</comment>
<keyword evidence="3" id="KW-0460">Magnesium</keyword>
<feature type="region of interest" description="Disordered" evidence="5">
    <location>
        <begin position="21"/>
        <end position="46"/>
    </location>
</feature>
<keyword evidence="10" id="KW-1185">Reference proteome</keyword>
<keyword evidence="2" id="KW-0479">Metal-binding</keyword>
<keyword evidence="4" id="KW-0456">Lyase</keyword>
<dbReference type="InterPro" id="IPR036965">
    <property type="entry name" value="Terpene_synth_N_sf"/>
</dbReference>
<keyword evidence="6" id="KW-0732">Signal</keyword>
<feature type="chain" id="PRO_5035751791" evidence="6">
    <location>
        <begin position="19"/>
        <end position="569"/>
    </location>
</feature>
<dbReference type="AlphaFoldDB" id="A0A8T0WQT8"/>
<dbReference type="InterPro" id="IPR008930">
    <property type="entry name" value="Terpenoid_cyclase/PrenylTrfase"/>
</dbReference>
<feature type="domain" description="Terpene synthase N-terminal" evidence="7">
    <location>
        <begin position="58"/>
        <end position="200"/>
    </location>
</feature>
<sequence>MAAHIFFVTSVRPLLLSASPAARNGRRGGRPGGCIRTLPASRTLPPSDHDLQKSIMSVQKTLHGHLKSGREVMAAVDNLKRLCIDHYFEEEVESAMAVAVDLVRSDDLLDATLSFRLLRETGHDVSADDLLRRFTDGAGELSLALTEDIWALLSLHDMSHLDMGEEASSLHKAKDFSSKHLASAIRYLNPGLARYVRQSLDHPYHMSLMQYKARHHLCYMQSLPNRKSTAAMEELATAEFHFNKLLHQKEMEEVKRWWMGLGLAQEVPVARDQVLKWYMWSMTIIQGSSFSRFRVQLTKIISLIYVVDDLFDLVGTQEELSLFTKAVKMWNTAAADSLPSCMRSCYKALYTITNEIADTAEKEHGMNPVNHLRKAWAELFDGFMVESKWLAACLVPAAEDYLRNGVVTSGMPLALAHVLFLLGHDHAAFGDAARFTDHIPPAISCPGKILRLWDDMGSAEDEAQEGLDGSYRDSYLMENPSCTPADAEEHMRRLIAREWEELNRGCFSRTTFSSSFMQACLNAARMVSVMYSYDKDSRSRGSSFVRTTRRCCCSEALLHENPLVFVHLV</sequence>
<dbReference type="SUPFAM" id="SSF48576">
    <property type="entry name" value="Terpenoid synthases"/>
    <property type="match status" value="1"/>
</dbReference>
<evidence type="ECO:0000256" key="6">
    <source>
        <dbReference type="SAM" id="SignalP"/>
    </source>
</evidence>
<dbReference type="SFLD" id="SFLDG01019">
    <property type="entry name" value="Terpene_Cyclase_Like_1_C_Termi"/>
    <property type="match status" value="1"/>
</dbReference>
<name>A0A8T0WQT8_PANVG</name>
<dbReference type="EMBL" id="CM029038">
    <property type="protein sequence ID" value="KAG2648136.1"/>
    <property type="molecule type" value="Genomic_DNA"/>
</dbReference>
<dbReference type="PANTHER" id="PTHR31225">
    <property type="entry name" value="OS04G0344100 PROTEIN-RELATED"/>
    <property type="match status" value="1"/>
</dbReference>
<proteinExistence type="predicted"/>
<dbReference type="SUPFAM" id="SSF48239">
    <property type="entry name" value="Terpenoid cyclases/Protein prenyltransferases"/>
    <property type="match status" value="1"/>
</dbReference>
<accession>A0A8T0WQT8</accession>
<comment type="caution">
    <text evidence="9">The sequence shown here is derived from an EMBL/GenBank/DDBJ whole genome shotgun (WGS) entry which is preliminary data.</text>
</comment>
<evidence type="ECO:0000256" key="2">
    <source>
        <dbReference type="ARBA" id="ARBA00022723"/>
    </source>
</evidence>
<dbReference type="GO" id="GO:0010333">
    <property type="term" value="F:terpene synthase activity"/>
    <property type="evidence" value="ECO:0007669"/>
    <property type="project" value="InterPro"/>
</dbReference>
<evidence type="ECO:0000256" key="3">
    <source>
        <dbReference type="ARBA" id="ARBA00022842"/>
    </source>
</evidence>
<dbReference type="InterPro" id="IPR050148">
    <property type="entry name" value="Terpene_synthase-like"/>
</dbReference>
<dbReference type="GO" id="GO:0016114">
    <property type="term" value="P:terpenoid biosynthetic process"/>
    <property type="evidence" value="ECO:0007669"/>
    <property type="project" value="InterPro"/>
</dbReference>
<evidence type="ECO:0000256" key="1">
    <source>
        <dbReference type="ARBA" id="ARBA00001946"/>
    </source>
</evidence>
<gene>
    <name evidence="9" type="ORF">PVAP13_1NG047800</name>
</gene>
<dbReference type="Gene3D" id="1.50.10.130">
    <property type="entry name" value="Terpene synthase, N-terminal domain"/>
    <property type="match status" value="1"/>
</dbReference>
<protein>
    <submittedName>
        <fullName evidence="9">Uncharacterized protein</fullName>
    </submittedName>
</protein>
<dbReference type="Proteomes" id="UP000823388">
    <property type="component" value="Chromosome 1N"/>
</dbReference>
<dbReference type="InterPro" id="IPR005630">
    <property type="entry name" value="Terpene_synthase_metal-bd"/>
</dbReference>
<dbReference type="GO" id="GO:0000287">
    <property type="term" value="F:magnesium ion binding"/>
    <property type="evidence" value="ECO:0007669"/>
    <property type="project" value="InterPro"/>
</dbReference>
<organism evidence="9 10">
    <name type="scientific">Panicum virgatum</name>
    <name type="common">Blackwell switchgrass</name>
    <dbReference type="NCBI Taxonomy" id="38727"/>
    <lineage>
        <taxon>Eukaryota</taxon>
        <taxon>Viridiplantae</taxon>
        <taxon>Streptophyta</taxon>
        <taxon>Embryophyta</taxon>
        <taxon>Tracheophyta</taxon>
        <taxon>Spermatophyta</taxon>
        <taxon>Magnoliopsida</taxon>
        <taxon>Liliopsida</taxon>
        <taxon>Poales</taxon>
        <taxon>Poaceae</taxon>
        <taxon>PACMAD clade</taxon>
        <taxon>Panicoideae</taxon>
        <taxon>Panicodae</taxon>
        <taxon>Paniceae</taxon>
        <taxon>Panicinae</taxon>
        <taxon>Panicum</taxon>
        <taxon>Panicum sect. Hiantes</taxon>
    </lineage>
</organism>
<feature type="domain" description="Terpene synthase metal-binding" evidence="8">
    <location>
        <begin position="261"/>
        <end position="501"/>
    </location>
</feature>
<evidence type="ECO:0000259" key="7">
    <source>
        <dbReference type="Pfam" id="PF01397"/>
    </source>
</evidence>
<dbReference type="InterPro" id="IPR034741">
    <property type="entry name" value="Terpene_cyclase-like_1_C"/>
</dbReference>
<feature type="signal peptide" evidence="6">
    <location>
        <begin position="1"/>
        <end position="18"/>
    </location>
</feature>
<evidence type="ECO:0000313" key="10">
    <source>
        <dbReference type="Proteomes" id="UP000823388"/>
    </source>
</evidence>
<evidence type="ECO:0000256" key="5">
    <source>
        <dbReference type="SAM" id="MobiDB-lite"/>
    </source>
</evidence>
<dbReference type="InterPro" id="IPR008949">
    <property type="entry name" value="Isoprenoid_synthase_dom_sf"/>
</dbReference>
<dbReference type="Pfam" id="PF01397">
    <property type="entry name" value="Terpene_synth"/>
    <property type="match status" value="1"/>
</dbReference>
<dbReference type="Gene3D" id="1.10.600.10">
    <property type="entry name" value="Farnesyl Diphosphate Synthase"/>
    <property type="match status" value="1"/>
</dbReference>
<evidence type="ECO:0000313" key="9">
    <source>
        <dbReference type="EMBL" id="KAG2648136.1"/>
    </source>
</evidence>
<evidence type="ECO:0000259" key="8">
    <source>
        <dbReference type="Pfam" id="PF03936"/>
    </source>
</evidence>
<dbReference type="SFLD" id="SFLDS00005">
    <property type="entry name" value="Isoprenoid_Synthase_Type_I"/>
    <property type="match status" value="1"/>
</dbReference>
<dbReference type="PANTHER" id="PTHR31225:SF0">
    <property type="entry name" value="S-(+)-LINALOOL SYNTHASE, CHLOROPLASTIC"/>
    <property type="match status" value="1"/>
</dbReference>